<protein>
    <submittedName>
        <fullName evidence="1">Uncharacterized protein</fullName>
    </submittedName>
</protein>
<gene>
    <name evidence="1" type="ORF">Goshw_008581</name>
</gene>
<comment type="caution">
    <text evidence="1">The sequence shown here is derived from an EMBL/GenBank/DDBJ whole genome shotgun (WGS) entry which is preliminary data.</text>
</comment>
<evidence type="ECO:0000313" key="2">
    <source>
        <dbReference type="Proteomes" id="UP000593576"/>
    </source>
</evidence>
<proteinExistence type="predicted"/>
<dbReference type="AlphaFoldDB" id="A0A7J9L1X7"/>
<organism evidence="1 2">
    <name type="scientific">Gossypium schwendimanii</name>
    <name type="common">Cotton</name>
    <dbReference type="NCBI Taxonomy" id="34291"/>
    <lineage>
        <taxon>Eukaryota</taxon>
        <taxon>Viridiplantae</taxon>
        <taxon>Streptophyta</taxon>
        <taxon>Embryophyta</taxon>
        <taxon>Tracheophyta</taxon>
        <taxon>Spermatophyta</taxon>
        <taxon>Magnoliopsida</taxon>
        <taxon>eudicotyledons</taxon>
        <taxon>Gunneridae</taxon>
        <taxon>Pentapetalae</taxon>
        <taxon>rosids</taxon>
        <taxon>malvids</taxon>
        <taxon>Malvales</taxon>
        <taxon>Malvaceae</taxon>
        <taxon>Malvoideae</taxon>
        <taxon>Gossypium</taxon>
    </lineage>
</organism>
<keyword evidence="2" id="KW-1185">Reference proteome</keyword>
<dbReference type="Proteomes" id="UP000593576">
    <property type="component" value="Unassembled WGS sequence"/>
</dbReference>
<accession>A0A7J9L1X7</accession>
<feature type="non-terminal residue" evidence="1">
    <location>
        <position position="109"/>
    </location>
</feature>
<name>A0A7J9L1X7_GOSSC</name>
<evidence type="ECO:0000313" key="1">
    <source>
        <dbReference type="EMBL" id="MBA0852694.1"/>
    </source>
</evidence>
<dbReference type="EMBL" id="JABFAF010000004">
    <property type="protein sequence ID" value="MBA0852694.1"/>
    <property type="molecule type" value="Genomic_DNA"/>
</dbReference>
<reference evidence="1 2" key="1">
    <citation type="journal article" date="2019" name="Genome Biol. Evol.">
        <title>Insights into the evolution of the New World diploid cottons (Gossypium, subgenus Houzingenia) based on genome sequencing.</title>
        <authorList>
            <person name="Grover C.E."/>
            <person name="Arick M.A. 2nd"/>
            <person name="Thrash A."/>
            <person name="Conover J.L."/>
            <person name="Sanders W.S."/>
            <person name="Peterson D.G."/>
            <person name="Frelichowski J.E."/>
            <person name="Scheffler J.A."/>
            <person name="Scheffler B.E."/>
            <person name="Wendel J.F."/>
        </authorList>
    </citation>
    <scope>NUCLEOTIDE SEQUENCE [LARGE SCALE GENOMIC DNA]</scope>
    <source>
        <strain evidence="1">1</strain>
        <tissue evidence="1">Leaf</tissue>
    </source>
</reference>
<sequence>PTAAFSLPLLLISPAENQLTSVVEKKPHCTDSLNQTTQHPALNTKAVNDFGAILLTSILAKKVYMFGDLDLSTYVMLCDRRWGWNLFPTFAHGPMPLSRCEYGFRRIVP</sequence>